<comment type="caution">
    <text evidence="1">The sequence shown here is derived from an EMBL/GenBank/DDBJ whole genome shotgun (WGS) entry which is preliminary data.</text>
</comment>
<name>A0A919U731_9CELL</name>
<dbReference type="AlphaFoldDB" id="A0A919U731"/>
<gene>
    <name evidence="1" type="ORF">Cpa01nite_30100</name>
</gene>
<accession>A0A919U731</accession>
<protein>
    <recommendedName>
        <fullName evidence="3">Choice-of-anchor G family protein</fullName>
    </recommendedName>
</protein>
<dbReference type="RefSeq" id="WP_203669614.1">
    <property type="nucleotide sequence ID" value="NZ_BONO01000026.1"/>
</dbReference>
<keyword evidence="2" id="KW-1185">Reference proteome</keyword>
<dbReference type="EMBL" id="BONO01000026">
    <property type="protein sequence ID" value="GIG37629.1"/>
    <property type="molecule type" value="Genomic_DNA"/>
</dbReference>
<proteinExistence type="predicted"/>
<evidence type="ECO:0000313" key="1">
    <source>
        <dbReference type="EMBL" id="GIG37629.1"/>
    </source>
</evidence>
<evidence type="ECO:0000313" key="2">
    <source>
        <dbReference type="Proteomes" id="UP000642125"/>
    </source>
</evidence>
<evidence type="ECO:0008006" key="3">
    <source>
        <dbReference type="Google" id="ProtNLM"/>
    </source>
</evidence>
<reference evidence="1" key="1">
    <citation type="submission" date="2021-01" db="EMBL/GenBank/DDBJ databases">
        <title>Whole genome shotgun sequence of Cellulomonas pakistanensis NBRC 110800.</title>
        <authorList>
            <person name="Komaki H."/>
            <person name="Tamura T."/>
        </authorList>
    </citation>
    <scope>NUCLEOTIDE SEQUENCE</scope>
    <source>
        <strain evidence="1">NBRC 110800</strain>
    </source>
</reference>
<dbReference type="Proteomes" id="UP000642125">
    <property type="component" value="Unassembled WGS sequence"/>
</dbReference>
<sequence>MRRDRAALRAAAAPRRRAAAVLAALSVLAGGLLGTAGAARVGLTDAAWTDAEHVSSTLRTRTTWCDAGLYRTSGRGQLFAGAVGTGTTAGVAAVAPVRATNPGTGSSATPAGATSLGSAAYAAPLTAAALQQGAAPLGSAVTPAASATAATLNQYARAASSGVGAGASGAVTNGGAVNPAAQAAGSGLPDLATVDVRALVTPQALATGIGAGPAADLTGLRLVPGTVASSTVRDACISRPSTTRAYGVSALRLEADSTALRAAATSATSAATTIRSNLAATGPTAAAAAANVNAVYRSNQELLNLLTPGTSTGTLTMTVPDLPAAVAPLAGQTLGAGGPVQLNLATGRMTVDLAALTSATQGVNGRPPNSEVLTAAVLGSASSAVGSLLPAYRTSVLTAVSTALATGTATLVVSTPITLLGLSGEPTSVTFTGTLPQLRDQQGTVSVVVGNNNRCNALTSGSCTSVRNALTSATGTAQLRAAAANALASTVYGATTTTPSAPLATFGTAVTTATGALQPALTNLPSVLSAQVNVQPDQPGARTPGVALEAGELGVTALRVGATSTTRTAWLALGTSTAGPLAYRPAGSPG</sequence>
<dbReference type="NCBIfam" id="NF033766">
    <property type="entry name" value="choice_anch_G"/>
    <property type="match status" value="1"/>
</dbReference>
<dbReference type="InterPro" id="IPR047900">
    <property type="entry name" value="Choice_anch_G"/>
</dbReference>
<organism evidence="1 2">
    <name type="scientific">Cellulomonas pakistanensis</name>
    <dbReference type="NCBI Taxonomy" id="992287"/>
    <lineage>
        <taxon>Bacteria</taxon>
        <taxon>Bacillati</taxon>
        <taxon>Actinomycetota</taxon>
        <taxon>Actinomycetes</taxon>
        <taxon>Micrococcales</taxon>
        <taxon>Cellulomonadaceae</taxon>
        <taxon>Cellulomonas</taxon>
    </lineage>
</organism>